<organism evidence="3">
    <name type="scientific">Gongylonema pulchrum</name>
    <dbReference type="NCBI Taxonomy" id="637853"/>
    <lineage>
        <taxon>Eukaryota</taxon>
        <taxon>Metazoa</taxon>
        <taxon>Ecdysozoa</taxon>
        <taxon>Nematoda</taxon>
        <taxon>Chromadorea</taxon>
        <taxon>Rhabditida</taxon>
        <taxon>Spirurina</taxon>
        <taxon>Spiruromorpha</taxon>
        <taxon>Spiruroidea</taxon>
        <taxon>Gongylonematidae</taxon>
        <taxon>Gongylonema</taxon>
    </lineage>
</organism>
<reference evidence="1 2" key="2">
    <citation type="submission" date="2018-11" db="EMBL/GenBank/DDBJ databases">
        <authorList>
            <consortium name="Pathogen Informatics"/>
        </authorList>
    </citation>
    <scope>NUCLEOTIDE SEQUENCE [LARGE SCALE GENOMIC DNA]</scope>
</reference>
<dbReference type="WBParaSite" id="GPUH_0000103201-mRNA-1">
    <property type="protein sequence ID" value="GPUH_0000103201-mRNA-1"/>
    <property type="gene ID" value="GPUH_0000103201"/>
</dbReference>
<accession>A0A183CX41</accession>
<dbReference type="AlphaFoldDB" id="A0A183CX41"/>
<protein>
    <submittedName>
        <fullName evidence="3">Secreted protein</fullName>
    </submittedName>
</protein>
<dbReference type="EMBL" id="UYRT01001131">
    <property type="protein sequence ID" value="VDK29246.1"/>
    <property type="molecule type" value="Genomic_DNA"/>
</dbReference>
<proteinExistence type="predicted"/>
<sequence>MVDIIALLAYIYLVLTAVMVCFGAVRRCCASGPTERIQVSEIVADDGNTDGDSAISNPEIVACKARCDAQWKSDFYVSS</sequence>
<gene>
    <name evidence="1" type="ORF">GPUH_LOCUS1032</name>
</gene>
<reference evidence="3" key="1">
    <citation type="submission" date="2016-06" db="UniProtKB">
        <authorList>
            <consortium name="WormBaseParasite"/>
        </authorList>
    </citation>
    <scope>IDENTIFICATION</scope>
</reference>
<evidence type="ECO:0000313" key="3">
    <source>
        <dbReference type="WBParaSite" id="GPUH_0000103201-mRNA-1"/>
    </source>
</evidence>
<evidence type="ECO:0000313" key="1">
    <source>
        <dbReference type="EMBL" id="VDK29246.1"/>
    </source>
</evidence>
<keyword evidence="2" id="KW-1185">Reference proteome</keyword>
<name>A0A183CX41_9BILA</name>
<dbReference type="OrthoDB" id="10560665at2759"/>
<evidence type="ECO:0000313" key="2">
    <source>
        <dbReference type="Proteomes" id="UP000271098"/>
    </source>
</evidence>
<dbReference type="Proteomes" id="UP000271098">
    <property type="component" value="Unassembled WGS sequence"/>
</dbReference>